<dbReference type="Pfam" id="PF12762">
    <property type="entry name" value="DDE_Tnp_IS1595"/>
    <property type="match status" value="1"/>
</dbReference>
<keyword evidence="3" id="KW-1185">Reference proteome</keyword>
<comment type="caution">
    <text evidence="2">The sequence shown here is derived from an EMBL/GenBank/DDBJ whole genome shotgun (WGS) entry which is preliminary data.</text>
</comment>
<reference evidence="2 3" key="1">
    <citation type="submission" date="2020-03" db="EMBL/GenBank/DDBJ databases">
        <title>Roseomonas selenitidurans sp. nov. isolated from urban soil.</title>
        <authorList>
            <person name="Liu H."/>
        </authorList>
    </citation>
    <scope>NUCLEOTIDE SEQUENCE [LARGE SCALE GENOMIC DNA]</scope>
    <source>
        <strain evidence="2 3">BU-1</strain>
    </source>
</reference>
<gene>
    <name evidence="2" type="ORF">HEQ75_04840</name>
</gene>
<dbReference type="EMBL" id="JAAVNE010000005">
    <property type="protein sequence ID" value="NKC30177.1"/>
    <property type="molecule type" value="Genomic_DNA"/>
</dbReference>
<name>A0ABX1E331_9PROT</name>
<sequence length="108" mass="11967">MLSNLRRPALRPCDNQGGHKADAINFIRETVASGSVVHADKAAGLDKLHAFYEAKRINQPVAYSLNGACTNQAESFLSRLRSAEWGQHRHISGQVPCRLRCRDGVARR</sequence>
<accession>A0ABX1E331</accession>
<dbReference type="Proteomes" id="UP000787635">
    <property type="component" value="Unassembled WGS sequence"/>
</dbReference>
<protein>
    <submittedName>
        <fullName evidence="2">Transposase</fullName>
    </submittedName>
</protein>
<feature type="domain" description="ISXO2-like transposase" evidence="1">
    <location>
        <begin position="20"/>
        <end position="94"/>
    </location>
</feature>
<evidence type="ECO:0000313" key="3">
    <source>
        <dbReference type="Proteomes" id="UP000787635"/>
    </source>
</evidence>
<evidence type="ECO:0000259" key="1">
    <source>
        <dbReference type="Pfam" id="PF12762"/>
    </source>
</evidence>
<evidence type="ECO:0000313" key="2">
    <source>
        <dbReference type="EMBL" id="NKC30177.1"/>
    </source>
</evidence>
<dbReference type="InterPro" id="IPR024445">
    <property type="entry name" value="Tnp_ISXO2-like"/>
</dbReference>
<proteinExistence type="predicted"/>
<organism evidence="2 3">
    <name type="scientific">Falsiroseomonas selenitidurans</name>
    <dbReference type="NCBI Taxonomy" id="2716335"/>
    <lineage>
        <taxon>Bacteria</taxon>
        <taxon>Pseudomonadati</taxon>
        <taxon>Pseudomonadota</taxon>
        <taxon>Alphaproteobacteria</taxon>
        <taxon>Acetobacterales</taxon>
        <taxon>Roseomonadaceae</taxon>
        <taxon>Falsiroseomonas</taxon>
    </lineage>
</organism>